<dbReference type="AlphaFoldDB" id="A0A386WR29"/>
<dbReference type="Proteomes" id="UP000267804">
    <property type="component" value="Chromosome"/>
</dbReference>
<dbReference type="EMBL" id="CP024087">
    <property type="protein sequence ID" value="AYF30493.1"/>
    <property type="molecule type" value="Genomic_DNA"/>
</dbReference>
<accession>A0A386WR29</accession>
<evidence type="ECO:0000313" key="3">
    <source>
        <dbReference type="Proteomes" id="UP000267804"/>
    </source>
</evidence>
<keyword evidence="1" id="KW-0472">Membrane</keyword>
<sequence length="164" mass="17689">MTAQSDVYSDFIASELKTERERKAAMDTRAASLVTTSGSLVTILAAVGAFVGKDAQASLPRQALPLMVLALVAFTAASLSGICAGWSRRYDVAAITPMRLMLNERWTDDEDLARKEVALANIAMIGTLRSVNETKERFLRAGWISQIVALGFLAAVVLIILATR</sequence>
<evidence type="ECO:0000313" key="2">
    <source>
        <dbReference type="EMBL" id="AYF30493.1"/>
    </source>
</evidence>
<evidence type="ECO:0000256" key="1">
    <source>
        <dbReference type="SAM" id="Phobius"/>
    </source>
</evidence>
<keyword evidence="1" id="KW-0812">Transmembrane</keyword>
<feature type="transmembrane region" description="Helical" evidence="1">
    <location>
        <begin position="63"/>
        <end position="86"/>
    </location>
</feature>
<dbReference type="RefSeq" id="WP_120572219.1">
    <property type="nucleotide sequence ID" value="NZ_CP024087.1"/>
</dbReference>
<keyword evidence="1" id="KW-1133">Transmembrane helix</keyword>
<feature type="transmembrane region" description="Helical" evidence="1">
    <location>
        <begin position="138"/>
        <end position="162"/>
    </location>
</feature>
<reference evidence="2 3" key="1">
    <citation type="submission" date="2017-10" db="EMBL/GenBank/DDBJ databases">
        <title>Integration of genomic and chemical information greatly accelerates assignment of the full stereostructure of myelolactone, a potent inhibitor of myeloma from a marine-derived Micromonospora.</title>
        <authorList>
            <person name="Kim M.C."/>
            <person name="Machado H."/>
            <person name="Jensen P.R."/>
            <person name="Fenical W."/>
        </authorList>
    </citation>
    <scope>NUCLEOTIDE SEQUENCE [LARGE SCALE GENOMIC DNA]</scope>
    <source>
        <strain evidence="2 3">CNY-010</strain>
    </source>
</reference>
<protein>
    <submittedName>
        <fullName evidence="2">Uncharacterized protein</fullName>
    </submittedName>
</protein>
<dbReference type="KEGG" id="mtua:CSH63_24200"/>
<proteinExistence type="predicted"/>
<gene>
    <name evidence="2" type="ORF">CSH63_24200</name>
</gene>
<name>A0A386WR29_9ACTN</name>
<feature type="transmembrane region" description="Helical" evidence="1">
    <location>
        <begin position="30"/>
        <end position="51"/>
    </location>
</feature>
<organism evidence="2 3">
    <name type="scientific">Micromonospora tulbaghiae</name>
    <dbReference type="NCBI Taxonomy" id="479978"/>
    <lineage>
        <taxon>Bacteria</taxon>
        <taxon>Bacillati</taxon>
        <taxon>Actinomycetota</taxon>
        <taxon>Actinomycetes</taxon>
        <taxon>Micromonosporales</taxon>
        <taxon>Micromonosporaceae</taxon>
        <taxon>Micromonospora</taxon>
    </lineage>
</organism>